<dbReference type="GO" id="GO:0015871">
    <property type="term" value="P:choline transport"/>
    <property type="evidence" value="ECO:0007669"/>
    <property type="project" value="TreeGrafter"/>
</dbReference>
<evidence type="ECO:0000313" key="6">
    <source>
        <dbReference type="EMBL" id="VFU13800.1"/>
    </source>
</evidence>
<evidence type="ECO:0000256" key="2">
    <source>
        <dbReference type="ARBA" id="ARBA00022448"/>
    </source>
</evidence>
<dbReference type="Pfam" id="PF04069">
    <property type="entry name" value="OpuAC"/>
    <property type="match status" value="1"/>
</dbReference>
<dbReference type="Gene3D" id="3.40.190.100">
    <property type="entry name" value="Glycine betaine-binding periplasmic protein, domain 2"/>
    <property type="match status" value="1"/>
</dbReference>
<gene>
    <name evidence="6" type="primary">gbuC</name>
    <name evidence="6" type="ORF">SCFA_220045</name>
</gene>
<dbReference type="GO" id="GO:0005275">
    <property type="term" value="F:amine transmembrane transporter activity"/>
    <property type="evidence" value="ECO:0007669"/>
    <property type="project" value="TreeGrafter"/>
</dbReference>
<dbReference type="InterPro" id="IPR007210">
    <property type="entry name" value="ABC_Gly_betaine_transp_sub-bd"/>
</dbReference>
<comment type="subcellular location">
    <subcellularLocation>
        <location evidence="1">Cell membrane</location>
    </subcellularLocation>
</comment>
<keyword evidence="3" id="KW-1003">Cell membrane</keyword>
<dbReference type="PANTHER" id="PTHR47737:SF1">
    <property type="entry name" value="GLYCINE BETAINE_PROLINE BETAINE TRANSPORT SYSTEM PERMEASE PROTEIN PROW"/>
    <property type="match status" value="1"/>
</dbReference>
<dbReference type="AlphaFoldDB" id="A0A485LY97"/>
<reference evidence="6" key="1">
    <citation type="submission" date="2019-03" db="EMBL/GenBank/DDBJ databases">
        <authorList>
            <person name="Hao L."/>
        </authorList>
    </citation>
    <scope>NUCLEOTIDE SEQUENCE</scope>
</reference>
<protein>
    <submittedName>
        <fullName evidence="6">Glycine betaine/carnitine transport binding protein GbuC</fullName>
    </submittedName>
</protein>
<keyword evidence="4" id="KW-0472">Membrane</keyword>
<dbReference type="GO" id="GO:0031460">
    <property type="term" value="P:glycine betaine transport"/>
    <property type="evidence" value="ECO:0007669"/>
    <property type="project" value="TreeGrafter"/>
</dbReference>
<accession>A0A485LY97</accession>
<dbReference type="Gene3D" id="3.40.190.10">
    <property type="entry name" value="Periplasmic binding protein-like II"/>
    <property type="match status" value="1"/>
</dbReference>
<dbReference type="CDD" id="cd13639">
    <property type="entry name" value="PBP2_OpuAC_like"/>
    <property type="match status" value="1"/>
</dbReference>
<keyword evidence="2" id="KW-0813">Transport</keyword>
<dbReference type="GO" id="GO:0015226">
    <property type="term" value="F:carnitine transmembrane transporter activity"/>
    <property type="evidence" value="ECO:0007669"/>
    <property type="project" value="TreeGrafter"/>
</dbReference>
<evidence type="ECO:0000256" key="3">
    <source>
        <dbReference type="ARBA" id="ARBA00022475"/>
    </source>
</evidence>
<name>A0A485LY97_9ZZZZ</name>
<dbReference type="PANTHER" id="PTHR47737">
    <property type="entry name" value="GLYCINE BETAINE/PROLINE BETAINE TRANSPORT SYSTEM PERMEASE PROTEIN PROW"/>
    <property type="match status" value="1"/>
</dbReference>
<evidence type="ECO:0000256" key="4">
    <source>
        <dbReference type="ARBA" id="ARBA00023136"/>
    </source>
</evidence>
<dbReference type="SUPFAM" id="SSF53850">
    <property type="entry name" value="Periplasmic binding protein-like II"/>
    <property type="match status" value="1"/>
</dbReference>
<organism evidence="6">
    <name type="scientific">anaerobic digester metagenome</name>
    <dbReference type="NCBI Taxonomy" id="1263854"/>
    <lineage>
        <taxon>unclassified sequences</taxon>
        <taxon>metagenomes</taxon>
        <taxon>ecological metagenomes</taxon>
    </lineage>
</organism>
<evidence type="ECO:0000259" key="5">
    <source>
        <dbReference type="Pfam" id="PF04069"/>
    </source>
</evidence>
<dbReference type="GO" id="GO:0043190">
    <property type="term" value="C:ATP-binding cassette (ABC) transporter complex"/>
    <property type="evidence" value="ECO:0007669"/>
    <property type="project" value="InterPro"/>
</dbReference>
<dbReference type="EMBL" id="CAADRM010000084">
    <property type="protein sequence ID" value="VFU13800.1"/>
    <property type="molecule type" value="Genomic_DNA"/>
</dbReference>
<sequence length="284" mass="31600">MRRFFGFTAVLALFFIIGGVSDARAAKGKLEFAYVEWSCATASVHVIEAVLEEKMGYDAEVTPVSAAAMWQAVATGDVDGITTAWLPVTHGHYMDKVKDKVVDLGPNCEGAAIGLVVPAYVTIDSIDQMNDHIKKFNGEIVGIDPGAGIMSATERAIDEYGLKNFRLMEGTGAMMTAILKEKIKKNEWVAVTGWTPHWKFARWDLKYLADPKGVYGGEETIHTIVRKGLKEDMPEVYEFLDNFHWSLQEIGQVMGWNADGADPADSAKRWIRENPERVKEWLPK</sequence>
<proteinExistence type="predicted"/>
<feature type="domain" description="ABC-type glycine betaine transport system substrate-binding" evidence="5">
    <location>
        <begin position="29"/>
        <end position="273"/>
    </location>
</feature>
<evidence type="ECO:0000256" key="1">
    <source>
        <dbReference type="ARBA" id="ARBA00004236"/>
    </source>
</evidence>